<gene>
    <name evidence="1" type="ORF">D9V34_01795</name>
</gene>
<evidence type="ECO:0000313" key="1">
    <source>
        <dbReference type="EMBL" id="RLP84752.1"/>
    </source>
</evidence>
<organism evidence="1 2">
    <name type="scientific">Mycetocola lacteus</name>
    <dbReference type="NCBI Taxonomy" id="76637"/>
    <lineage>
        <taxon>Bacteria</taxon>
        <taxon>Bacillati</taxon>
        <taxon>Actinomycetota</taxon>
        <taxon>Actinomycetes</taxon>
        <taxon>Micrococcales</taxon>
        <taxon>Microbacteriaceae</taxon>
        <taxon>Mycetocola</taxon>
    </lineage>
</organism>
<dbReference type="RefSeq" id="WP_121687222.1">
    <property type="nucleotide sequence ID" value="NZ_RCUY01000001.1"/>
</dbReference>
<dbReference type="OrthoDB" id="4954833at2"/>
<dbReference type="InterPro" id="IPR038231">
    <property type="entry name" value="MepB-like_sf"/>
</dbReference>
<sequence>MDPRLPPWWGTLFDPSDTAQARVEDDVENADYAAGIVTLGSARWRIRTARLTPTKPGGFVSAWRRGEGGITEPFTADPTLAGMIVFIEDREHRGAFIWDTATLTELGILHSSAHPGKRGFRVYPSWCTGLNRQAEATQRRQAAGFVELRA</sequence>
<evidence type="ECO:0000313" key="2">
    <source>
        <dbReference type="Proteomes" id="UP000269438"/>
    </source>
</evidence>
<protein>
    <submittedName>
        <fullName evidence="1">Metallopeptidase</fullName>
    </submittedName>
</protein>
<accession>A0A3L7AZX1</accession>
<name>A0A3L7AZX1_9MICO</name>
<dbReference type="EMBL" id="RCUY01000001">
    <property type="protein sequence ID" value="RLP84752.1"/>
    <property type="molecule type" value="Genomic_DNA"/>
</dbReference>
<dbReference type="Pfam" id="PF08877">
    <property type="entry name" value="MepB-like"/>
    <property type="match status" value="1"/>
</dbReference>
<proteinExistence type="predicted"/>
<dbReference type="Proteomes" id="UP000269438">
    <property type="component" value="Unassembled WGS sequence"/>
</dbReference>
<reference evidence="1 2" key="1">
    <citation type="submission" date="2018-10" db="EMBL/GenBank/DDBJ databases">
        <authorList>
            <person name="Li J."/>
        </authorList>
    </citation>
    <scope>NUCLEOTIDE SEQUENCE [LARGE SCALE GENOMIC DNA]</scope>
    <source>
        <strain evidence="1 2">JCM 11654</strain>
    </source>
</reference>
<comment type="caution">
    <text evidence="1">The sequence shown here is derived from an EMBL/GenBank/DDBJ whole genome shotgun (WGS) entry which is preliminary data.</text>
</comment>
<dbReference type="InterPro" id="IPR011235">
    <property type="entry name" value="MepB-like"/>
</dbReference>
<dbReference type="Gene3D" id="3.40.1350.140">
    <property type="entry name" value="MepB-like"/>
    <property type="match status" value="1"/>
</dbReference>
<keyword evidence="2" id="KW-1185">Reference proteome</keyword>
<dbReference type="AlphaFoldDB" id="A0A3L7AZX1"/>